<dbReference type="InterPro" id="IPR011270">
    <property type="entry name" value="Pur_Nuc_Pase_Ino/Guo-sp"/>
</dbReference>
<feature type="binding site" evidence="9">
    <location>
        <position position="42"/>
    </location>
    <ligand>
        <name>phosphate</name>
        <dbReference type="ChEBI" id="CHEBI:43474"/>
    </ligand>
</feature>
<keyword evidence="6 8" id="KW-0808">Transferase</keyword>
<dbReference type="NCBIfam" id="TIGR01700">
    <property type="entry name" value="PNPH"/>
    <property type="match status" value="1"/>
</dbReference>
<dbReference type="PANTHER" id="PTHR11904:SF9">
    <property type="entry name" value="PURINE NUCLEOSIDE PHOSPHORYLASE-RELATED"/>
    <property type="match status" value="1"/>
</dbReference>
<dbReference type="InterPro" id="IPR018099">
    <property type="entry name" value="Purine_phosphorylase-2_CS"/>
</dbReference>
<comment type="function">
    <text evidence="7">The purine nucleoside phosphorylases catalyze the phosphorolytic breakdown of the N-glycosidic bond in the beta-(deoxy)ribonucleoside molecules, with the formation of the corresponding free purine bases and pentose-1-phosphate. Cleaves guanosine and inosine.</text>
</comment>
<comment type="catalytic activity">
    <reaction evidence="1">
        <text>a purine D-ribonucleoside + phosphate = a purine nucleobase + alpha-D-ribose 1-phosphate</text>
        <dbReference type="Rhea" id="RHEA:19805"/>
        <dbReference type="ChEBI" id="CHEBI:26386"/>
        <dbReference type="ChEBI" id="CHEBI:43474"/>
        <dbReference type="ChEBI" id="CHEBI:57720"/>
        <dbReference type="ChEBI" id="CHEBI:142355"/>
        <dbReference type="EC" id="2.4.2.1"/>
    </reaction>
</comment>
<dbReference type="InterPro" id="IPR011268">
    <property type="entry name" value="Purine_phosphorylase"/>
</dbReference>
<protein>
    <recommendedName>
        <fullName evidence="8">Purine nucleoside phosphorylase</fullName>
        <ecNumber evidence="8">2.4.2.1</ecNumber>
    </recommendedName>
    <alternativeName>
        <fullName evidence="8">Inosine-guanosine phosphorylase</fullName>
    </alternativeName>
</protein>
<organism evidence="11 12">
    <name type="scientific">Caulochytrium protostelioides</name>
    <dbReference type="NCBI Taxonomy" id="1555241"/>
    <lineage>
        <taxon>Eukaryota</taxon>
        <taxon>Fungi</taxon>
        <taxon>Fungi incertae sedis</taxon>
        <taxon>Chytridiomycota</taxon>
        <taxon>Chytridiomycota incertae sedis</taxon>
        <taxon>Chytridiomycetes</taxon>
        <taxon>Caulochytriales</taxon>
        <taxon>Caulochytriaceae</taxon>
        <taxon>Caulochytrium</taxon>
    </lineage>
</organism>
<feature type="binding site" evidence="9">
    <location>
        <position position="232"/>
    </location>
    <ligand>
        <name>phosphate</name>
        <dbReference type="ChEBI" id="CHEBI:43474"/>
    </ligand>
</feature>
<feature type="binding site" evidence="9">
    <location>
        <position position="75"/>
    </location>
    <ligand>
        <name>phosphate</name>
        <dbReference type="ChEBI" id="CHEBI:43474"/>
    </ligand>
</feature>
<dbReference type="Pfam" id="PF01048">
    <property type="entry name" value="PNP_UDP_1"/>
    <property type="match status" value="1"/>
</dbReference>
<reference evidence="12" key="1">
    <citation type="journal article" date="2018" name="Nat. Microbiol.">
        <title>Leveraging single-cell genomics to expand the fungal tree of life.</title>
        <authorList>
            <person name="Ahrendt S.R."/>
            <person name="Quandt C.A."/>
            <person name="Ciobanu D."/>
            <person name="Clum A."/>
            <person name="Salamov A."/>
            <person name="Andreopoulos B."/>
            <person name="Cheng J.F."/>
            <person name="Woyke T."/>
            <person name="Pelin A."/>
            <person name="Henrissat B."/>
            <person name="Reynolds N.K."/>
            <person name="Benny G.L."/>
            <person name="Smith M.E."/>
            <person name="James T.Y."/>
            <person name="Grigoriev I.V."/>
        </authorList>
    </citation>
    <scope>NUCLEOTIDE SEQUENCE [LARGE SCALE GENOMIC DNA]</scope>
    <source>
        <strain evidence="12">ATCC 52028</strain>
    </source>
</reference>
<dbReference type="PIRSF" id="PIRSF000477">
    <property type="entry name" value="PurNPase"/>
    <property type="match status" value="1"/>
</dbReference>
<keyword evidence="5 8" id="KW-0328">Glycosyltransferase</keyword>
<evidence type="ECO:0000259" key="10">
    <source>
        <dbReference type="Pfam" id="PF01048"/>
    </source>
</evidence>
<dbReference type="PROSITE" id="PS01240">
    <property type="entry name" value="PNP_MTAP_2"/>
    <property type="match status" value="1"/>
</dbReference>
<keyword evidence="12" id="KW-1185">Reference proteome</keyword>
<dbReference type="InterPro" id="IPR000845">
    <property type="entry name" value="Nucleoside_phosphorylase_d"/>
</dbReference>
<dbReference type="FunFam" id="3.40.50.1580:FF:000004">
    <property type="entry name" value="Purine nucleoside phosphorylase"/>
    <property type="match status" value="1"/>
</dbReference>
<feature type="binding site" evidence="9">
    <location>
        <position position="213"/>
    </location>
    <ligand>
        <name>a purine D-ribonucleoside</name>
        <dbReference type="ChEBI" id="CHEBI:142355"/>
    </ligand>
</feature>
<dbReference type="AlphaFoldDB" id="A0A4P9X9A8"/>
<evidence type="ECO:0000256" key="1">
    <source>
        <dbReference type="ARBA" id="ARBA00000755"/>
    </source>
</evidence>
<evidence type="ECO:0000256" key="8">
    <source>
        <dbReference type="PIRNR" id="PIRNR000477"/>
    </source>
</evidence>
<accession>A0A4P9X9A8</accession>
<evidence type="ECO:0000256" key="5">
    <source>
        <dbReference type="ARBA" id="ARBA00022676"/>
    </source>
</evidence>
<dbReference type="UniPathway" id="UPA00606"/>
<comment type="pathway">
    <text evidence="2 8">Purine metabolism; purine nucleoside salvage.</text>
</comment>
<dbReference type="GO" id="GO:0005737">
    <property type="term" value="C:cytoplasm"/>
    <property type="evidence" value="ECO:0007669"/>
    <property type="project" value="TreeGrafter"/>
</dbReference>
<dbReference type="GO" id="GO:0004731">
    <property type="term" value="F:purine-nucleoside phosphorylase activity"/>
    <property type="evidence" value="ECO:0007669"/>
    <property type="project" value="UniProtKB-EC"/>
</dbReference>
<evidence type="ECO:0000256" key="9">
    <source>
        <dbReference type="PIRSR" id="PIRSR000477-2"/>
    </source>
</evidence>
<dbReference type="STRING" id="1555241.A0A4P9X9A8"/>
<name>A0A4P9X9A8_9FUNG</name>
<dbReference type="EC" id="2.4.2.1" evidence="8"/>
<evidence type="ECO:0000256" key="2">
    <source>
        <dbReference type="ARBA" id="ARBA00005058"/>
    </source>
</evidence>
<dbReference type="PANTHER" id="PTHR11904">
    <property type="entry name" value="METHYLTHIOADENOSINE/PURINE NUCLEOSIDE PHOSPHORYLASE"/>
    <property type="match status" value="1"/>
</dbReference>
<dbReference type="SUPFAM" id="SSF53167">
    <property type="entry name" value="Purine and uridine phosphorylases"/>
    <property type="match status" value="1"/>
</dbReference>
<feature type="binding site" evidence="9">
    <location>
        <position position="255"/>
    </location>
    <ligand>
        <name>a purine D-ribonucleoside</name>
        <dbReference type="ChEBI" id="CHEBI:142355"/>
    </ligand>
</feature>
<sequence>MAHAPSNAAFYALETYQETTAFLRQRLPAALQCPQFGIVCGSGLGGLVDELDPATTVTFDYKDIPHFAVSTVQGHKGQLVFGMLGDKPTVCMVGRHHMYEGHALIRTVFPIRVMKLLGVSVLIVSNAAGGLNRAFRVGDIMILADHINVPGMGGANPLVGPNLTAFGPRFPPVSHAYDFDLRIAAVKAARAAGIDPGVVHEGVYCMVQGPSYETRAEARWLLSMGGDAVGMSTVPEVIIAKHAGMRVLGVSLITNVVAVGRGRSAIAAAIDGAVEGAHAVQDDELLLATHEEVLASVQLRGREIQALVRHLVVNCEAQKDVAAATAP</sequence>
<dbReference type="NCBIfam" id="NF006054">
    <property type="entry name" value="PRK08202.1"/>
    <property type="match status" value="1"/>
</dbReference>
<evidence type="ECO:0000256" key="3">
    <source>
        <dbReference type="ARBA" id="ARBA00006751"/>
    </source>
</evidence>
<evidence type="ECO:0000256" key="7">
    <source>
        <dbReference type="ARBA" id="ARBA00058131"/>
    </source>
</evidence>
<dbReference type="GO" id="GO:0009116">
    <property type="term" value="P:nucleoside metabolic process"/>
    <property type="evidence" value="ECO:0007669"/>
    <property type="project" value="InterPro"/>
</dbReference>
<feature type="domain" description="Nucleoside phosphorylase" evidence="10">
    <location>
        <begin position="36"/>
        <end position="265"/>
    </location>
</feature>
<dbReference type="CDD" id="cd09009">
    <property type="entry name" value="PNP-EcPNPII_like"/>
    <property type="match status" value="1"/>
</dbReference>
<dbReference type="OrthoDB" id="10261782at2759"/>
<evidence type="ECO:0000256" key="4">
    <source>
        <dbReference type="ARBA" id="ARBA00011233"/>
    </source>
</evidence>
<evidence type="ECO:0000313" key="11">
    <source>
        <dbReference type="EMBL" id="RKP01660.1"/>
    </source>
</evidence>
<comment type="similarity">
    <text evidence="3 8">Belongs to the PNP/MTAP phosphorylase family.</text>
</comment>
<comment type="subunit">
    <text evidence="4">Homotrimer.</text>
</comment>
<feature type="binding site" evidence="9">
    <location>
        <begin position="95"/>
        <end position="97"/>
    </location>
    <ligand>
        <name>phosphate</name>
        <dbReference type="ChEBI" id="CHEBI:43474"/>
    </ligand>
</feature>
<dbReference type="EMBL" id="ML014165">
    <property type="protein sequence ID" value="RKP01660.1"/>
    <property type="molecule type" value="Genomic_DNA"/>
</dbReference>
<feature type="binding site" evidence="9">
    <location>
        <position position="127"/>
    </location>
    <ligand>
        <name>phosphate</name>
        <dbReference type="ChEBI" id="CHEBI:43474"/>
    </ligand>
</feature>
<dbReference type="Gene3D" id="3.40.50.1580">
    <property type="entry name" value="Nucleoside phosphorylase domain"/>
    <property type="match status" value="1"/>
</dbReference>
<evidence type="ECO:0000313" key="12">
    <source>
        <dbReference type="Proteomes" id="UP000274922"/>
    </source>
</evidence>
<evidence type="ECO:0000256" key="6">
    <source>
        <dbReference type="ARBA" id="ARBA00022679"/>
    </source>
</evidence>
<dbReference type="InterPro" id="IPR035994">
    <property type="entry name" value="Nucleoside_phosphorylase_sf"/>
</dbReference>
<proteinExistence type="inferred from homology"/>
<dbReference type="NCBIfam" id="TIGR01697">
    <property type="entry name" value="PNPH-PUNA-XAPA"/>
    <property type="match status" value="1"/>
</dbReference>
<dbReference type="Proteomes" id="UP000274922">
    <property type="component" value="Unassembled WGS sequence"/>
</dbReference>
<gene>
    <name evidence="11" type="ORF">CXG81DRAFT_11713</name>
</gene>